<organism evidence="2 3">
    <name type="scientific">Paraburkholderia strydomiana</name>
    <dbReference type="NCBI Taxonomy" id="1245417"/>
    <lineage>
        <taxon>Bacteria</taxon>
        <taxon>Pseudomonadati</taxon>
        <taxon>Pseudomonadota</taxon>
        <taxon>Betaproteobacteria</taxon>
        <taxon>Burkholderiales</taxon>
        <taxon>Burkholderiaceae</taxon>
        <taxon>Paraburkholderia</taxon>
    </lineage>
</organism>
<dbReference type="SUPFAM" id="SSF54427">
    <property type="entry name" value="NTF2-like"/>
    <property type="match status" value="1"/>
</dbReference>
<dbReference type="InterPro" id="IPR009959">
    <property type="entry name" value="Cyclase_SnoaL-like"/>
</dbReference>
<accession>A0ABW9EGE6</accession>
<dbReference type="InterPro" id="IPR032710">
    <property type="entry name" value="NTF2-like_dom_sf"/>
</dbReference>
<evidence type="ECO:0000313" key="2">
    <source>
        <dbReference type="EMBL" id="MFM0718095.1"/>
    </source>
</evidence>
<proteinExistence type="predicted"/>
<sequence>MSTSPVSRLVRHVMLAVGLAGALSAYAASDAALPAPHHFAVDAASAQTNAVALAARRYAAFWNTGDETYAKLALSPAFIDRTLPDGRPQGPRGPLQASNGFRAAVPDLHADIDDLVVAGDRASVHLHFHGHFTGQFQNLQGSGQTVDFQAFDLYRVKDGRIVENWHLEDNLTLLKQLGAIKP</sequence>
<dbReference type="Proteomes" id="UP001629392">
    <property type="component" value="Unassembled WGS sequence"/>
</dbReference>
<dbReference type="PANTHER" id="PTHR38436">
    <property type="entry name" value="POLYKETIDE CYCLASE SNOAL-LIKE DOMAIN"/>
    <property type="match status" value="1"/>
</dbReference>
<feature type="signal peptide" evidence="1">
    <location>
        <begin position="1"/>
        <end position="27"/>
    </location>
</feature>
<dbReference type="Gene3D" id="3.10.450.50">
    <property type="match status" value="1"/>
</dbReference>
<feature type="chain" id="PRO_5046677912" evidence="1">
    <location>
        <begin position="28"/>
        <end position="182"/>
    </location>
</feature>
<evidence type="ECO:0000313" key="3">
    <source>
        <dbReference type="Proteomes" id="UP001629392"/>
    </source>
</evidence>
<dbReference type="Pfam" id="PF07366">
    <property type="entry name" value="SnoaL"/>
    <property type="match status" value="1"/>
</dbReference>
<reference evidence="2 3" key="1">
    <citation type="journal article" date="2024" name="Chem. Sci.">
        <title>Discovery of megapolipeptins by genome mining of a Burkholderiales bacteria collection.</title>
        <authorList>
            <person name="Paulo B.S."/>
            <person name="Recchia M.J.J."/>
            <person name="Lee S."/>
            <person name="Fergusson C.H."/>
            <person name="Romanowski S.B."/>
            <person name="Hernandez A."/>
            <person name="Krull N."/>
            <person name="Liu D.Y."/>
            <person name="Cavanagh H."/>
            <person name="Bos A."/>
            <person name="Gray C.A."/>
            <person name="Murphy B.T."/>
            <person name="Linington R.G."/>
            <person name="Eustaquio A.S."/>
        </authorList>
    </citation>
    <scope>NUCLEOTIDE SEQUENCE [LARGE SCALE GENOMIC DNA]</scope>
    <source>
        <strain evidence="2 3">RL17-350-BIC-E</strain>
    </source>
</reference>
<keyword evidence="3" id="KW-1185">Reference proteome</keyword>
<dbReference type="EMBL" id="JAQQCL010000012">
    <property type="protein sequence ID" value="MFM0718095.1"/>
    <property type="molecule type" value="Genomic_DNA"/>
</dbReference>
<keyword evidence="1" id="KW-0732">Signal</keyword>
<name>A0ABW9EGE6_9BURK</name>
<protein>
    <submittedName>
        <fullName evidence="2">Ester cyclase</fullName>
    </submittedName>
</protein>
<dbReference type="RefSeq" id="WP_408153912.1">
    <property type="nucleotide sequence ID" value="NZ_JAQQCL010000012.1"/>
</dbReference>
<comment type="caution">
    <text evidence="2">The sequence shown here is derived from an EMBL/GenBank/DDBJ whole genome shotgun (WGS) entry which is preliminary data.</text>
</comment>
<gene>
    <name evidence="2" type="ORF">PQQ73_17330</name>
</gene>
<dbReference type="PANTHER" id="PTHR38436:SF1">
    <property type="entry name" value="ESTER CYCLASE"/>
    <property type="match status" value="1"/>
</dbReference>
<evidence type="ECO:0000256" key="1">
    <source>
        <dbReference type="SAM" id="SignalP"/>
    </source>
</evidence>